<proteinExistence type="predicted"/>
<keyword evidence="3" id="KW-1185">Reference proteome</keyword>
<comment type="caution">
    <text evidence="2">The sequence shown here is derived from an EMBL/GenBank/DDBJ whole genome shotgun (WGS) entry which is preliminary data.</text>
</comment>
<feature type="transmembrane region" description="Helical" evidence="1">
    <location>
        <begin position="12"/>
        <end position="32"/>
    </location>
</feature>
<keyword evidence="1" id="KW-1133">Transmembrane helix</keyword>
<keyword evidence="1" id="KW-0812">Transmembrane</keyword>
<sequence>MKMFWQDAKTRILLGGILLIVIALIIGLSVWASGTHNTNNNGEQLGSAVPTTTK</sequence>
<dbReference type="Proteomes" id="UP001211907">
    <property type="component" value="Unassembled WGS sequence"/>
</dbReference>
<evidence type="ECO:0000313" key="2">
    <source>
        <dbReference type="EMBL" id="KAJ3098415.1"/>
    </source>
</evidence>
<organism evidence="2 3">
    <name type="scientific">Physocladia obscura</name>
    <dbReference type="NCBI Taxonomy" id="109957"/>
    <lineage>
        <taxon>Eukaryota</taxon>
        <taxon>Fungi</taxon>
        <taxon>Fungi incertae sedis</taxon>
        <taxon>Chytridiomycota</taxon>
        <taxon>Chytridiomycota incertae sedis</taxon>
        <taxon>Chytridiomycetes</taxon>
        <taxon>Chytridiales</taxon>
        <taxon>Chytriomycetaceae</taxon>
        <taxon>Physocladia</taxon>
    </lineage>
</organism>
<evidence type="ECO:0000256" key="1">
    <source>
        <dbReference type="SAM" id="Phobius"/>
    </source>
</evidence>
<dbReference type="AlphaFoldDB" id="A0AAD5XCJ2"/>
<keyword evidence="1" id="KW-0472">Membrane</keyword>
<reference evidence="2" key="1">
    <citation type="submission" date="2020-05" db="EMBL/GenBank/DDBJ databases">
        <title>Phylogenomic resolution of chytrid fungi.</title>
        <authorList>
            <person name="Stajich J.E."/>
            <person name="Amses K."/>
            <person name="Simmons R."/>
            <person name="Seto K."/>
            <person name="Myers J."/>
            <person name="Bonds A."/>
            <person name="Quandt C.A."/>
            <person name="Barry K."/>
            <person name="Liu P."/>
            <person name="Grigoriev I."/>
            <person name="Longcore J.E."/>
            <person name="James T.Y."/>
        </authorList>
    </citation>
    <scope>NUCLEOTIDE SEQUENCE</scope>
    <source>
        <strain evidence="2">JEL0513</strain>
    </source>
</reference>
<protein>
    <submittedName>
        <fullName evidence="2">Uncharacterized protein</fullName>
    </submittedName>
</protein>
<evidence type="ECO:0000313" key="3">
    <source>
        <dbReference type="Proteomes" id="UP001211907"/>
    </source>
</evidence>
<dbReference type="EMBL" id="JADGJH010002422">
    <property type="protein sequence ID" value="KAJ3098415.1"/>
    <property type="molecule type" value="Genomic_DNA"/>
</dbReference>
<accession>A0AAD5XCJ2</accession>
<name>A0AAD5XCJ2_9FUNG</name>
<gene>
    <name evidence="2" type="ORF">HK100_005106</name>
</gene>